<dbReference type="Gene3D" id="3.40.190.290">
    <property type="match status" value="1"/>
</dbReference>
<gene>
    <name evidence="6" type="ORF">QWY14_14405</name>
</gene>
<dbReference type="PANTHER" id="PTHR30419:SF8">
    <property type="entry name" value="NITROGEN ASSIMILATION TRANSCRIPTIONAL ACTIVATOR-RELATED"/>
    <property type="match status" value="1"/>
</dbReference>
<keyword evidence="4" id="KW-0804">Transcription</keyword>
<keyword evidence="2" id="KW-0805">Transcription regulation</keyword>
<evidence type="ECO:0000256" key="4">
    <source>
        <dbReference type="ARBA" id="ARBA00023163"/>
    </source>
</evidence>
<dbReference type="InterPro" id="IPR050950">
    <property type="entry name" value="HTH-type_LysR_regulators"/>
</dbReference>
<dbReference type="InterPro" id="IPR036388">
    <property type="entry name" value="WH-like_DNA-bd_sf"/>
</dbReference>
<keyword evidence="3" id="KW-0238">DNA-binding</keyword>
<dbReference type="Pfam" id="PF03466">
    <property type="entry name" value="LysR_substrate"/>
    <property type="match status" value="1"/>
</dbReference>
<dbReference type="Proteomes" id="UP001172055">
    <property type="component" value="Unassembled WGS sequence"/>
</dbReference>
<organism evidence="6 7">
    <name type="scientific">Planococcus shixiaomingii</name>
    <dbReference type="NCBI Taxonomy" id="3058393"/>
    <lineage>
        <taxon>Bacteria</taxon>
        <taxon>Bacillati</taxon>
        <taxon>Bacillota</taxon>
        <taxon>Bacilli</taxon>
        <taxon>Bacillales</taxon>
        <taxon>Caryophanaceae</taxon>
        <taxon>Planococcus</taxon>
    </lineage>
</organism>
<sequence>MDIRHLTYFIEVAKNRSFTKASQSLHLSQSTLSKVVKNLEEELNVELIDRSTKQIELTEAGEIVLAEGEAILESLNDLSTNLYDLMNLKKGKIKIGLPPIIGFLFFPKVLKGFNNLYPDIKLKISEDDSNKVKQDVKDGVLDLGVVILPVDEKEFEFVPLVDEELAVFVHHSHPLAKRERVELKELENESFVLFKQELFHSLIVQECQRAGFSPKIAYELSEWGFIGEMIGENLGISICPKPIETKFDQDLIKAIPFENPSFPWKLGLISKKKKHPSPAVREFIKYVSAQSPFLS</sequence>
<comment type="similarity">
    <text evidence="1">Belongs to the LysR transcriptional regulatory family.</text>
</comment>
<evidence type="ECO:0000313" key="7">
    <source>
        <dbReference type="Proteomes" id="UP001172055"/>
    </source>
</evidence>
<name>A0ABT8N5J8_9BACL</name>
<dbReference type="EMBL" id="JAUJWV010000002">
    <property type="protein sequence ID" value="MDN7243004.1"/>
    <property type="molecule type" value="Genomic_DNA"/>
</dbReference>
<evidence type="ECO:0000256" key="3">
    <source>
        <dbReference type="ARBA" id="ARBA00023125"/>
    </source>
</evidence>
<dbReference type="SUPFAM" id="SSF53850">
    <property type="entry name" value="Periplasmic binding protein-like II"/>
    <property type="match status" value="1"/>
</dbReference>
<accession>A0ABT8N5J8</accession>
<comment type="caution">
    <text evidence="6">The sequence shown here is derived from an EMBL/GenBank/DDBJ whole genome shotgun (WGS) entry which is preliminary data.</text>
</comment>
<evidence type="ECO:0000259" key="5">
    <source>
        <dbReference type="PROSITE" id="PS50931"/>
    </source>
</evidence>
<evidence type="ECO:0000256" key="2">
    <source>
        <dbReference type="ARBA" id="ARBA00023015"/>
    </source>
</evidence>
<keyword evidence="7" id="KW-1185">Reference proteome</keyword>
<dbReference type="InterPro" id="IPR005119">
    <property type="entry name" value="LysR_subst-bd"/>
</dbReference>
<dbReference type="SUPFAM" id="SSF46785">
    <property type="entry name" value="Winged helix' DNA-binding domain"/>
    <property type="match status" value="1"/>
</dbReference>
<dbReference type="PROSITE" id="PS50931">
    <property type="entry name" value="HTH_LYSR"/>
    <property type="match status" value="1"/>
</dbReference>
<dbReference type="InterPro" id="IPR036390">
    <property type="entry name" value="WH_DNA-bd_sf"/>
</dbReference>
<dbReference type="PANTHER" id="PTHR30419">
    <property type="entry name" value="HTH-TYPE TRANSCRIPTIONAL REGULATOR YBHD"/>
    <property type="match status" value="1"/>
</dbReference>
<dbReference type="Gene3D" id="1.10.10.10">
    <property type="entry name" value="Winged helix-like DNA-binding domain superfamily/Winged helix DNA-binding domain"/>
    <property type="match status" value="1"/>
</dbReference>
<dbReference type="RefSeq" id="WP_301724547.1">
    <property type="nucleotide sequence ID" value="NZ_JAUJWV010000002.1"/>
</dbReference>
<protein>
    <submittedName>
        <fullName evidence="6">LysR family transcriptional regulator</fullName>
    </submittedName>
</protein>
<dbReference type="InterPro" id="IPR000847">
    <property type="entry name" value="LysR_HTH_N"/>
</dbReference>
<dbReference type="Pfam" id="PF00126">
    <property type="entry name" value="HTH_1"/>
    <property type="match status" value="1"/>
</dbReference>
<proteinExistence type="inferred from homology"/>
<feature type="domain" description="HTH lysR-type" evidence="5">
    <location>
        <begin position="1"/>
        <end position="58"/>
    </location>
</feature>
<dbReference type="PRINTS" id="PR00039">
    <property type="entry name" value="HTHLYSR"/>
</dbReference>
<reference evidence="6 7" key="1">
    <citation type="submission" date="2023-06" db="EMBL/GenBank/DDBJ databases">
        <title>Novel species in genus Planococcus.</title>
        <authorList>
            <person name="Ning S."/>
        </authorList>
    </citation>
    <scope>NUCLEOTIDE SEQUENCE [LARGE SCALE GENOMIC DNA]</scope>
    <source>
        <strain evidence="6 7">N028</strain>
    </source>
</reference>
<evidence type="ECO:0000313" key="6">
    <source>
        <dbReference type="EMBL" id="MDN7243004.1"/>
    </source>
</evidence>
<evidence type="ECO:0000256" key="1">
    <source>
        <dbReference type="ARBA" id="ARBA00009437"/>
    </source>
</evidence>